<evidence type="ECO:0000256" key="7">
    <source>
        <dbReference type="RuleBase" id="RU363032"/>
    </source>
</evidence>
<accession>A0A1U9KBK3</accession>
<feature type="domain" description="ABC transmembrane type-1" evidence="8">
    <location>
        <begin position="73"/>
        <end position="264"/>
    </location>
</feature>
<dbReference type="InterPro" id="IPR035906">
    <property type="entry name" value="MetI-like_sf"/>
</dbReference>
<evidence type="ECO:0000256" key="4">
    <source>
        <dbReference type="ARBA" id="ARBA00022692"/>
    </source>
</evidence>
<sequence length="279" mass="32324">MSRRKKARIANQILLFILTVVMLYPILWMVSSSLKDSSSVFVDAHSLWPKDWKISNYIEGWQGFGGISFSTFFTNSFIIVTVATIGSIVFSTIIAYGFARLQFRGKTFWFICMMATMMLPFEIIMVPQYIMFNWAGLINTYYPIILPYFFGYPFFVFLIMQFIRTIPRELDEAAYIDGCNKFTIFSRIIVPLVRPAVMTATIFSLYWRWDDFMGPLIYLNDPSKYPVSLALKLFSDPDNVTDWGQMFAMSTASLIPIFIIFLFFQRYIVEGISTTGLKS</sequence>
<evidence type="ECO:0000256" key="2">
    <source>
        <dbReference type="ARBA" id="ARBA00022448"/>
    </source>
</evidence>
<dbReference type="Gene3D" id="1.10.3720.10">
    <property type="entry name" value="MetI-like"/>
    <property type="match status" value="1"/>
</dbReference>
<feature type="transmembrane region" description="Helical" evidence="7">
    <location>
        <begin position="184"/>
        <end position="207"/>
    </location>
</feature>
<dbReference type="CDD" id="cd06261">
    <property type="entry name" value="TM_PBP2"/>
    <property type="match status" value="1"/>
</dbReference>
<dbReference type="Proteomes" id="UP000188603">
    <property type="component" value="Chromosome"/>
</dbReference>
<feature type="transmembrane region" description="Helical" evidence="7">
    <location>
        <begin position="243"/>
        <end position="264"/>
    </location>
</feature>
<dbReference type="PANTHER" id="PTHR43744:SF6">
    <property type="entry name" value="ABC TRANSPORTER PERMEASE PROTEIN YESQ-RELATED"/>
    <property type="match status" value="1"/>
</dbReference>
<protein>
    <submittedName>
        <fullName evidence="9">ABC transporter permease</fullName>
    </submittedName>
</protein>
<name>A0A1U9KBK3_9BACL</name>
<evidence type="ECO:0000256" key="1">
    <source>
        <dbReference type="ARBA" id="ARBA00004651"/>
    </source>
</evidence>
<evidence type="ECO:0000259" key="8">
    <source>
        <dbReference type="PROSITE" id="PS50928"/>
    </source>
</evidence>
<comment type="subcellular location">
    <subcellularLocation>
        <location evidence="1 7">Cell membrane</location>
        <topology evidence="1 7">Multi-pass membrane protein</topology>
    </subcellularLocation>
</comment>
<keyword evidence="3" id="KW-1003">Cell membrane</keyword>
<gene>
    <name evidence="9" type="ORF">B0W44_02510</name>
</gene>
<evidence type="ECO:0000256" key="5">
    <source>
        <dbReference type="ARBA" id="ARBA00022989"/>
    </source>
</evidence>
<reference evidence="9 10" key="1">
    <citation type="journal article" date="2015" name="Int. J. Syst. Evol. Microbiol.">
        <title>Novibacillus thermophilus gen. nov., sp. nov., a Gram-staining-negative and moderately thermophilic member of the family Thermoactinomycetaceae.</title>
        <authorList>
            <person name="Yang G."/>
            <person name="Chen J."/>
            <person name="Zhou S."/>
        </authorList>
    </citation>
    <scope>NUCLEOTIDE SEQUENCE [LARGE SCALE GENOMIC DNA]</scope>
    <source>
        <strain evidence="9 10">SG-1</strain>
    </source>
</reference>
<dbReference type="STRING" id="1471761.B0W44_02510"/>
<keyword evidence="4 7" id="KW-0812">Transmembrane</keyword>
<comment type="similarity">
    <text evidence="7">Belongs to the binding-protein-dependent transport system permease family.</text>
</comment>
<dbReference type="PANTHER" id="PTHR43744">
    <property type="entry name" value="ABC TRANSPORTER PERMEASE PROTEIN MG189-RELATED-RELATED"/>
    <property type="match status" value="1"/>
</dbReference>
<evidence type="ECO:0000313" key="9">
    <source>
        <dbReference type="EMBL" id="AQS57363.1"/>
    </source>
</evidence>
<dbReference type="Pfam" id="PF00528">
    <property type="entry name" value="BPD_transp_1"/>
    <property type="match status" value="1"/>
</dbReference>
<feature type="transmembrane region" description="Helical" evidence="7">
    <location>
        <begin position="77"/>
        <end position="96"/>
    </location>
</feature>
<dbReference type="InterPro" id="IPR000515">
    <property type="entry name" value="MetI-like"/>
</dbReference>
<keyword evidence="6 7" id="KW-0472">Membrane</keyword>
<keyword evidence="2 7" id="KW-0813">Transport</keyword>
<feature type="transmembrane region" description="Helical" evidence="7">
    <location>
        <begin position="108"/>
        <end position="130"/>
    </location>
</feature>
<feature type="transmembrane region" description="Helical" evidence="7">
    <location>
        <begin position="12"/>
        <end position="30"/>
    </location>
</feature>
<dbReference type="PROSITE" id="PS50928">
    <property type="entry name" value="ABC_TM1"/>
    <property type="match status" value="1"/>
</dbReference>
<dbReference type="AlphaFoldDB" id="A0A1U9KBK3"/>
<evidence type="ECO:0000256" key="3">
    <source>
        <dbReference type="ARBA" id="ARBA00022475"/>
    </source>
</evidence>
<keyword evidence="5 7" id="KW-1133">Transmembrane helix</keyword>
<feature type="transmembrane region" description="Helical" evidence="7">
    <location>
        <begin position="142"/>
        <end position="163"/>
    </location>
</feature>
<dbReference type="GO" id="GO:0055085">
    <property type="term" value="P:transmembrane transport"/>
    <property type="evidence" value="ECO:0007669"/>
    <property type="project" value="InterPro"/>
</dbReference>
<keyword evidence="10" id="KW-1185">Reference proteome</keyword>
<dbReference type="GO" id="GO:0005886">
    <property type="term" value="C:plasma membrane"/>
    <property type="evidence" value="ECO:0007669"/>
    <property type="project" value="UniProtKB-SubCell"/>
</dbReference>
<dbReference type="KEGG" id="ntr:B0W44_02510"/>
<organism evidence="9 10">
    <name type="scientific">Novibacillus thermophilus</name>
    <dbReference type="NCBI Taxonomy" id="1471761"/>
    <lineage>
        <taxon>Bacteria</taxon>
        <taxon>Bacillati</taxon>
        <taxon>Bacillota</taxon>
        <taxon>Bacilli</taxon>
        <taxon>Bacillales</taxon>
        <taxon>Thermoactinomycetaceae</taxon>
        <taxon>Novibacillus</taxon>
    </lineage>
</organism>
<dbReference type="EMBL" id="CP019699">
    <property type="protein sequence ID" value="AQS57363.1"/>
    <property type="molecule type" value="Genomic_DNA"/>
</dbReference>
<evidence type="ECO:0000313" key="10">
    <source>
        <dbReference type="Proteomes" id="UP000188603"/>
    </source>
</evidence>
<evidence type="ECO:0000256" key="6">
    <source>
        <dbReference type="ARBA" id="ARBA00023136"/>
    </source>
</evidence>
<proteinExistence type="inferred from homology"/>
<dbReference type="SUPFAM" id="SSF161098">
    <property type="entry name" value="MetI-like"/>
    <property type="match status" value="1"/>
</dbReference>